<organism evidence="2 3">
    <name type="scientific">Thalassiosira oceanica</name>
    <name type="common">Marine diatom</name>
    <dbReference type="NCBI Taxonomy" id="159749"/>
    <lineage>
        <taxon>Eukaryota</taxon>
        <taxon>Sar</taxon>
        <taxon>Stramenopiles</taxon>
        <taxon>Ochrophyta</taxon>
        <taxon>Bacillariophyta</taxon>
        <taxon>Coscinodiscophyceae</taxon>
        <taxon>Thalassiosirophycidae</taxon>
        <taxon>Thalassiosirales</taxon>
        <taxon>Thalassiosiraceae</taxon>
        <taxon>Thalassiosira</taxon>
    </lineage>
</organism>
<comment type="caution">
    <text evidence="2">The sequence shown here is derived from an EMBL/GenBank/DDBJ whole genome shotgun (WGS) entry which is preliminary data.</text>
</comment>
<gene>
    <name evidence="2" type="ORF">THAOC_06342</name>
</gene>
<protein>
    <submittedName>
        <fullName evidence="2">Uncharacterized protein</fullName>
    </submittedName>
</protein>
<evidence type="ECO:0000256" key="1">
    <source>
        <dbReference type="SAM" id="MobiDB-lite"/>
    </source>
</evidence>
<dbReference type="EMBL" id="AGNL01006292">
    <property type="protein sequence ID" value="EJK72156.1"/>
    <property type="molecule type" value="Genomic_DNA"/>
</dbReference>
<dbReference type="Proteomes" id="UP000266841">
    <property type="component" value="Unassembled WGS sequence"/>
</dbReference>
<feature type="compositionally biased region" description="Basic and acidic residues" evidence="1">
    <location>
        <begin position="21"/>
        <end position="39"/>
    </location>
</feature>
<reference evidence="2 3" key="1">
    <citation type="journal article" date="2012" name="Genome Biol.">
        <title>Genome and low-iron response of an oceanic diatom adapted to chronic iron limitation.</title>
        <authorList>
            <person name="Lommer M."/>
            <person name="Specht M."/>
            <person name="Roy A.S."/>
            <person name="Kraemer L."/>
            <person name="Andreson R."/>
            <person name="Gutowska M.A."/>
            <person name="Wolf J."/>
            <person name="Bergner S.V."/>
            <person name="Schilhabel M.B."/>
            <person name="Klostermeier U.C."/>
            <person name="Beiko R.G."/>
            <person name="Rosenstiel P."/>
            <person name="Hippler M."/>
            <person name="Laroche J."/>
        </authorList>
    </citation>
    <scope>NUCLEOTIDE SEQUENCE [LARGE SCALE GENOMIC DNA]</scope>
    <source>
        <strain evidence="2 3">CCMP1005</strain>
    </source>
</reference>
<evidence type="ECO:0000313" key="3">
    <source>
        <dbReference type="Proteomes" id="UP000266841"/>
    </source>
</evidence>
<dbReference type="AlphaFoldDB" id="K0TF59"/>
<proteinExistence type="predicted"/>
<feature type="region of interest" description="Disordered" evidence="1">
    <location>
        <begin position="1"/>
        <end position="90"/>
    </location>
</feature>
<accession>K0TF59</accession>
<sequence length="133" mass="14900">MPCARRTSRTQQQHCNAEQEEGPRAPEPRQEGGDQDGRIEIAVGADGGALQPQQSRRRSLRAHADGASQNPARGPGGLVHEPHGGRRPSEFNLKVLQRFPEVGEEESERSLAIDLLLRFLRNTYLDRTLTRLW</sequence>
<feature type="compositionally biased region" description="Basic and acidic residues" evidence="1">
    <location>
        <begin position="80"/>
        <end position="89"/>
    </location>
</feature>
<evidence type="ECO:0000313" key="2">
    <source>
        <dbReference type="EMBL" id="EJK72156.1"/>
    </source>
</evidence>
<keyword evidence="3" id="KW-1185">Reference proteome</keyword>
<name>K0TF59_THAOC</name>